<organism evidence="1 2">
    <name type="scientific">Melastoma candidum</name>
    <dbReference type="NCBI Taxonomy" id="119954"/>
    <lineage>
        <taxon>Eukaryota</taxon>
        <taxon>Viridiplantae</taxon>
        <taxon>Streptophyta</taxon>
        <taxon>Embryophyta</taxon>
        <taxon>Tracheophyta</taxon>
        <taxon>Spermatophyta</taxon>
        <taxon>Magnoliopsida</taxon>
        <taxon>eudicotyledons</taxon>
        <taxon>Gunneridae</taxon>
        <taxon>Pentapetalae</taxon>
        <taxon>rosids</taxon>
        <taxon>malvids</taxon>
        <taxon>Myrtales</taxon>
        <taxon>Melastomataceae</taxon>
        <taxon>Melastomatoideae</taxon>
        <taxon>Melastomateae</taxon>
        <taxon>Melastoma</taxon>
    </lineage>
</organism>
<evidence type="ECO:0000313" key="1">
    <source>
        <dbReference type="EMBL" id="KAI4384499.1"/>
    </source>
</evidence>
<keyword evidence="2" id="KW-1185">Reference proteome</keyword>
<sequence length="90" mass="9251">MGPGALEHDLLCGHHGEAAPDILVNGVAELRPAPPLDGTFAEPGLGELPDAGDGGDLDLVAVVVELVLDSLLDAVLVGTDHPRRREEEGT</sequence>
<proteinExistence type="predicted"/>
<dbReference type="EMBL" id="CM042881">
    <property type="protein sequence ID" value="KAI4384499.1"/>
    <property type="molecule type" value="Genomic_DNA"/>
</dbReference>
<reference evidence="2" key="1">
    <citation type="journal article" date="2023" name="Front. Plant Sci.">
        <title>Chromosomal-level genome assembly of Melastoma candidum provides insights into trichome evolution.</title>
        <authorList>
            <person name="Zhong Y."/>
            <person name="Wu W."/>
            <person name="Sun C."/>
            <person name="Zou P."/>
            <person name="Liu Y."/>
            <person name="Dai S."/>
            <person name="Zhou R."/>
        </authorList>
    </citation>
    <scope>NUCLEOTIDE SEQUENCE [LARGE SCALE GENOMIC DNA]</scope>
</reference>
<comment type="caution">
    <text evidence="1">The sequence shown here is derived from an EMBL/GenBank/DDBJ whole genome shotgun (WGS) entry which is preliminary data.</text>
</comment>
<name>A0ACB9S3S5_9MYRT</name>
<evidence type="ECO:0000313" key="2">
    <source>
        <dbReference type="Proteomes" id="UP001057402"/>
    </source>
</evidence>
<gene>
    <name evidence="1" type="ORF">MLD38_002647</name>
</gene>
<accession>A0ACB9S3S5</accession>
<dbReference type="Proteomes" id="UP001057402">
    <property type="component" value="Chromosome 2"/>
</dbReference>
<protein>
    <submittedName>
        <fullName evidence="1">Uncharacterized protein</fullName>
    </submittedName>
</protein>